<dbReference type="InterPro" id="IPR001915">
    <property type="entry name" value="Peptidase_M48"/>
</dbReference>
<proteinExistence type="inferred from homology"/>
<keyword evidence="2 10" id="KW-0645">Protease</keyword>
<keyword evidence="4" id="KW-0479">Metal-binding</keyword>
<dbReference type="Pfam" id="PF01435">
    <property type="entry name" value="Peptidase_M48"/>
    <property type="match status" value="1"/>
</dbReference>
<comment type="similarity">
    <text evidence="10">Belongs to the peptidase M48 family.</text>
</comment>
<evidence type="ECO:0000256" key="9">
    <source>
        <dbReference type="ARBA" id="ARBA00023136"/>
    </source>
</evidence>
<evidence type="ECO:0000313" key="15">
    <source>
        <dbReference type="Proteomes" id="UP000621500"/>
    </source>
</evidence>
<keyword evidence="15" id="KW-1185">Reference proteome</keyword>
<dbReference type="Proteomes" id="UP000621500">
    <property type="component" value="Unassembled WGS sequence"/>
</dbReference>
<dbReference type="PANTHER" id="PTHR43221:SF2">
    <property type="entry name" value="PROTEASE HTPX HOMOLOG"/>
    <property type="match status" value="1"/>
</dbReference>
<feature type="transmembrane region" description="Helical" evidence="12">
    <location>
        <begin position="85"/>
        <end position="106"/>
    </location>
</feature>
<keyword evidence="5 10" id="KW-0378">Hydrolase</keyword>
<keyword evidence="7 12" id="KW-1133">Transmembrane helix</keyword>
<feature type="region of interest" description="Disordered" evidence="11">
    <location>
        <begin position="1"/>
        <end position="29"/>
    </location>
</feature>
<dbReference type="Gene3D" id="3.30.2010.10">
    <property type="entry name" value="Metalloproteases ('zincins'), catalytic domain"/>
    <property type="match status" value="1"/>
</dbReference>
<evidence type="ECO:0000256" key="1">
    <source>
        <dbReference type="ARBA" id="ARBA00022475"/>
    </source>
</evidence>
<evidence type="ECO:0000256" key="4">
    <source>
        <dbReference type="ARBA" id="ARBA00022723"/>
    </source>
</evidence>
<evidence type="ECO:0000313" key="14">
    <source>
        <dbReference type="EMBL" id="GIH00328.1"/>
    </source>
</evidence>
<keyword evidence="3 12" id="KW-0812">Transmembrane</keyword>
<organism evidence="14 15">
    <name type="scientific">Plantactinospora mayteni</name>
    <dbReference type="NCBI Taxonomy" id="566021"/>
    <lineage>
        <taxon>Bacteria</taxon>
        <taxon>Bacillati</taxon>
        <taxon>Actinomycetota</taxon>
        <taxon>Actinomycetes</taxon>
        <taxon>Micromonosporales</taxon>
        <taxon>Micromonosporaceae</taxon>
        <taxon>Plantactinospora</taxon>
    </lineage>
</organism>
<feature type="transmembrane region" description="Helical" evidence="12">
    <location>
        <begin position="127"/>
        <end position="160"/>
    </location>
</feature>
<feature type="transmembrane region" description="Helical" evidence="12">
    <location>
        <begin position="289"/>
        <end position="309"/>
    </location>
</feature>
<feature type="compositionally biased region" description="Low complexity" evidence="11">
    <location>
        <begin position="10"/>
        <end position="26"/>
    </location>
</feature>
<feature type="transmembrane region" description="Helical" evidence="12">
    <location>
        <begin position="214"/>
        <end position="237"/>
    </location>
</feature>
<evidence type="ECO:0000256" key="7">
    <source>
        <dbReference type="ARBA" id="ARBA00022989"/>
    </source>
</evidence>
<evidence type="ECO:0000256" key="2">
    <source>
        <dbReference type="ARBA" id="ARBA00022670"/>
    </source>
</evidence>
<evidence type="ECO:0000256" key="12">
    <source>
        <dbReference type="SAM" id="Phobius"/>
    </source>
</evidence>
<dbReference type="RefSeq" id="WP_239313677.1">
    <property type="nucleotide sequence ID" value="NZ_BAAAZQ010000022.1"/>
</dbReference>
<evidence type="ECO:0000256" key="5">
    <source>
        <dbReference type="ARBA" id="ARBA00022801"/>
    </source>
</evidence>
<accession>A0ABQ4F092</accession>
<keyword evidence="1" id="KW-1003">Cell membrane</keyword>
<name>A0ABQ4F092_9ACTN</name>
<sequence length="430" mass="46194">MPPASVPGSDDTVAPDGAPGPDGSAPQTPTRWVDRLFAHRPPGYPSIVGWLRVAALRDWRAALGAFAGAWLNVPLAVLFTGLFLLFYLVQAIGLLFLGGPGTAGLFRSAEDLISQLSGGDILPEQVGLGGAISILVSGGIVVAIVTFPLQIAAVFLAGLAMPWLSNPVDAPLMLIGQCVAGVTLAVVYTLYRVSCEPWLLRIGGARRLSRREAALLLPIARQVGAALGLSSIPMILIDPDRTPRAMAHTRHIVLSQGLLDEFNYDREAVAALFAHELVHWRNGDPVSRVFVRGLALPLYLLFSAANYLLRVFPHPLVKLLVMLIAWPVTLTVRFLVVPSQSFDARASEYRADAGAALAGHRAGMRRVLTRLRRSFETGGGGWDDAVCASHPPYELRLERLEARGETYPLPDRDAPAAPLPVAMVGSLRED</sequence>
<protein>
    <submittedName>
        <fullName evidence="14">Peptidase M48</fullName>
    </submittedName>
</protein>
<keyword evidence="9 12" id="KW-0472">Membrane</keyword>
<feature type="domain" description="Peptidase M48" evidence="13">
    <location>
        <begin position="225"/>
        <end position="403"/>
    </location>
</feature>
<reference evidence="14 15" key="1">
    <citation type="submission" date="2021-01" db="EMBL/GenBank/DDBJ databases">
        <title>Whole genome shotgun sequence of Plantactinospora mayteni NBRC 109088.</title>
        <authorList>
            <person name="Komaki H."/>
            <person name="Tamura T."/>
        </authorList>
    </citation>
    <scope>NUCLEOTIDE SEQUENCE [LARGE SCALE GENOMIC DNA]</scope>
    <source>
        <strain evidence="14 15">NBRC 109088</strain>
    </source>
</reference>
<comment type="caution">
    <text evidence="14">The sequence shown here is derived from an EMBL/GenBank/DDBJ whole genome shotgun (WGS) entry which is preliminary data.</text>
</comment>
<dbReference type="InterPro" id="IPR050083">
    <property type="entry name" value="HtpX_protease"/>
</dbReference>
<evidence type="ECO:0000256" key="6">
    <source>
        <dbReference type="ARBA" id="ARBA00022833"/>
    </source>
</evidence>
<evidence type="ECO:0000256" key="3">
    <source>
        <dbReference type="ARBA" id="ARBA00022692"/>
    </source>
</evidence>
<gene>
    <name evidence="14" type="ORF">Pma05_69000</name>
</gene>
<comment type="cofactor">
    <cofactor evidence="10">
        <name>Zn(2+)</name>
        <dbReference type="ChEBI" id="CHEBI:29105"/>
    </cofactor>
    <text evidence="10">Binds 1 zinc ion per subunit.</text>
</comment>
<dbReference type="PANTHER" id="PTHR43221">
    <property type="entry name" value="PROTEASE HTPX"/>
    <property type="match status" value="1"/>
</dbReference>
<dbReference type="EMBL" id="BONX01000052">
    <property type="protein sequence ID" value="GIH00328.1"/>
    <property type="molecule type" value="Genomic_DNA"/>
</dbReference>
<evidence type="ECO:0000256" key="11">
    <source>
        <dbReference type="SAM" id="MobiDB-lite"/>
    </source>
</evidence>
<feature type="transmembrane region" description="Helical" evidence="12">
    <location>
        <begin position="172"/>
        <end position="193"/>
    </location>
</feature>
<keyword evidence="6 10" id="KW-0862">Zinc</keyword>
<keyword evidence="8 10" id="KW-0482">Metalloprotease</keyword>
<evidence type="ECO:0000256" key="8">
    <source>
        <dbReference type="ARBA" id="ARBA00023049"/>
    </source>
</evidence>
<evidence type="ECO:0000256" key="10">
    <source>
        <dbReference type="RuleBase" id="RU003983"/>
    </source>
</evidence>
<evidence type="ECO:0000259" key="13">
    <source>
        <dbReference type="Pfam" id="PF01435"/>
    </source>
</evidence>
<feature type="transmembrane region" description="Helical" evidence="12">
    <location>
        <begin position="316"/>
        <end position="336"/>
    </location>
</feature>